<evidence type="ECO:0000313" key="1">
    <source>
        <dbReference type="EMBL" id="MFC6385416.1"/>
    </source>
</evidence>
<sequence length="64" mass="7161">MLALTLNDVDLVKKIFALPNLVTTPANIYQKPSIRTIAIDDILVSVLKKYQTAKEISVKSQTQF</sequence>
<keyword evidence="2" id="KW-1185">Reference proteome</keyword>
<proteinExistence type="predicted"/>
<dbReference type="EMBL" id="JBHSTQ010000002">
    <property type="protein sequence ID" value="MFC6385416.1"/>
    <property type="molecule type" value="Genomic_DNA"/>
</dbReference>
<dbReference type="Proteomes" id="UP001596267">
    <property type="component" value="Unassembled WGS sequence"/>
</dbReference>
<name>A0ABW1WAK9_9BACL</name>
<protein>
    <submittedName>
        <fullName evidence="1">Uncharacterized protein</fullName>
    </submittedName>
</protein>
<accession>A0ABW1WAK9</accession>
<comment type="caution">
    <text evidence="1">The sequence shown here is derived from an EMBL/GenBank/DDBJ whole genome shotgun (WGS) entry which is preliminary data.</text>
</comment>
<evidence type="ECO:0000313" key="2">
    <source>
        <dbReference type="Proteomes" id="UP001596267"/>
    </source>
</evidence>
<dbReference type="RefSeq" id="WP_253052253.1">
    <property type="nucleotide sequence ID" value="NZ_JAMXWN010000001.1"/>
</dbReference>
<organism evidence="1 2">
    <name type="scientific">Sporolactobacillus kofuensis</name>
    <dbReference type="NCBI Taxonomy" id="269672"/>
    <lineage>
        <taxon>Bacteria</taxon>
        <taxon>Bacillati</taxon>
        <taxon>Bacillota</taxon>
        <taxon>Bacilli</taxon>
        <taxon>Bacillales</taxon>
        <taxon>Sporolactobacillaceae</taxon>
        <taxon>Sporolactobacillus</taxon>
    </lineage>
</organism>
<reference evidence="2" key="1">
    <citation type="journal article" date="2019" name="Int. J. Syst. Evol. Microbiol.">
        <title>The Global Catalogue of Microorganisms (GCM) 10K type strain sequencing project: providing services to taxonomists for standard genome sequencing and annotation.</title>
        <authorList>
            <consortium name="The Broad Institute Genomics Platform"/>
            <consortium name="The Broad Institute Genome Sequencing Center for Infectious Disease"/>
            <person name="Wu L."/>
            <person name="Ma J."/>
        </authorList>
    </citation>
    <scope>NUCLEOTIDE SEQUENCE [LARGE SCALE GENOMIC DNA]</scope>
    <source>
        <strain evidence="2">CCUG 42001</strain>
    </source>
</reference>
<gene>
    <name evidence="1" type="ORF">ACFP7A_02280</name>
</gene>